<dbReference type="SUPFAM" id="SSF51045">
    <property type="entry name" value="WW domain"/>
    <property type="match status" value="2"/>
</dbReference>
<dbReference type="PROSITE" id="PS51676">
    <property type="entry name" value="FF"/>
    <property type="match status" value="2"/>
</dbReference>
<dbReference type="PANTHER" id="PTHR15377:SF3">
    <property type="entry name" value="WW DOMAIN-CONTAINING PROTEIN"/>
    <property type="match status" value="1"/>
</dbReference>
<feature type="region of interest" description="Disordered" evidence="2">
    <location>
        <begin position="169"/>
        <end position="236"/>
    </location>
</feature>
<reference evidence="6" key="2">
    <citation type="submission" date="2015-01" db="EMBL/GenBank/DDBJ databases">
        <title>Evolutionary Origins and Diversification of the Mycorrhizal Mutualists.</title>
        <authorList>
            <consortium name="DOE Joint Genome Institute"/>
            <consortium name="Mycorrhizal Genomics Consortium"/>
            <person name="Kohler A."/>
            <person name="Kuo A."/>
            <person name="Nagy L.G."/>
            <person name="Floudas D."/>
            <person name="Copeland A."/>
            <person name="Barry K.W."/>
            <person name="Cichocki N."/>
            <person name="Veneault-Fourrey C."/>
            <person name="LaButti K."/>
            <person name="Lindquist E.A."/>
            <person name="Lipzen A."/>
            <person name="Lundell T."/>
            <person name="Morin E."/>
            <person name="Murat C."/>
            <person name="Riley R."/>
            <person name="Ohm R."/>
            <person name="Sun H."/>
            <person name="Tunlid A."/>
            <person name="Henrissat B."/>
            <person name="Grigoriev I.V."/>
            <person name="Hibbett D.S."/>
            <person name="Martin F."/>
        </authorList>
    </citation>
    <scope>NUCLEOTIDE SEQUENCE [LARGE SCALE GENOMIC DNA]</scope>
    <source>
        <strain evidence="6">Foug A</strain>
    </source>
</reference>
<dbReference type="InterPro" id="IPR045148">
    <property type="entry name" value="TCRG1-like"/>
</dbReference>
<proteinExistence type="predicted"/>
<dbReference type="SMART" id="SM00456">
    <property type="entry name" value="WW"/>
    <property type="match status" value="2"/>
</dbReference>
<evidence type="ECO:0000256" key="2">
    <source>
        <dbReference type="SAM" id="MobiDB-lite"/>
    </source>
</evidence>
<evidence type="ECO:0000313" key="5">
    <source>
        <dbReference type="EMBL" id="KIM53812.1"/>
    </source>
</evidence>
<evidence type="ECO:0008006" key="7">
    <source>
        <dbReference type="Google" id="ProtNLM"/>
    </source>
</evidence>
<feature type="region of interest" description="Disordered" evidence="2">
    <location>
        <begin position="454"/>
        <end position="474"/>
    </location>
</feature>
<dbReference type="EMBL" id="KN822170">
    <property type="protein sequence ID" value="KIM53812.1"/>
    <property type="molecule type" value="Genomic_DNA"/>
</dbReference>
<dbReference type="Proteomes" id="UP000053989">
    <property type="component" value="Unassembled WGS sequence"/>
</dbReference>
<evidence type="ECO:0000313" key="6">
    <source>
        <dbReference type="Proteomes" id="UP000053989"/>
    </source>
</evidence>
<keyword evidence="6" id="KW-1185">Reference proteome</keyword>
<dbReference type="PANTHER" id="PTHR15377">
    <property type="entry name" value="TRANSCRIPTION ELONGATION REGULATOR 1"/>
    <property type="match status" value="1"/>
</dbReference>
<organism evidence="5 6">
    <name type="scientific">Scleroderma citrinum Foug A</name>
    <dbReference type="NCBI Taxonomy" id="1036808"/>
    <lineage>
        <taxon>Eukaryota</taxon>
        <taxon>Fungi</taxon>
        <taxon>Dikarya</taxon>
        <taxon>Basidiomycota</taxon>
        <taxon>Agaricomycotina</taxon>
        <taxon>Agaricomycetes</taxon>
        <taxon>Agaricomycetidae</taxon>
        <taxon>Boletales</taxon>
        <taxon>Sclerodermatineae</taxon>
        <taxon>Sclerodermataceae</taxon>
        <taxon>Scleroderma</taxon>
    </lineage>
</organism>
<dbReference type="Pfam" id="PF01846">
    <property type="entry name" value="FF"/>
    <property type="match status" value="3"/>
</dbReference>
<feature type="domain" description="FF" evidence="4">
    <location>
        <begin position="245"/>
        <end position="299"/>
    </location>
</feature>
<dbReference type="InterPro" id="IPR001202">
    <property type="entry name" value="WW_dom"/>
</dbReference>
<dbReference type="SMART" id="SM00441">
    <property type="entry name" value="FF"/>
    <property type="match status" value="4"/>
</dbReference>
<gene>
    <name evidence="5" type="ORF">SCLCIDRAFT_1222524</name>
</gene>
<keyword evidence="1" id="KW-0677">Repeat</keyword>
<dbReference type="Pfam" id="PF00397">
    <property type="entry name" value="WW"/>
    <property type="match status" value="1"/>
</dbReference>
<dbReference type="CDD" id="cd00201">
    <property type="entry name" value="WW"/>
    <property type="match status" value="1"/>
</dbReference>
<dbReference type="SUPFAM" id="SSF81698">
    <property type="entry name" value="FF domain"/>
    <property type="match status" value="4"/>
</dbReference>
<feature type="domain" description="WW" evidence="3">
    <location>
        <begin position="7"/>
        <end position="40"/>
    </location>
</feature>
<feature type="compositionally biased region" description="Acidic residues" evidence="2">
    <location>
        <begin position="173"/>
        <end position="192"/>
    </location>
</feature>
<dbReference type="InterPro" id="IPR036020">
    <property type="entry name" value="WW_dom_sf"/>
</dbReference>
<evidence type="ECO:0000259" key="3">
    <source>
        <dbReference type="PROSITE" id="PS50020"/>
    </source>
</evidence>
<evidence type="ECO:0000256" key="1">
    <source>
        <dbReference type="ARBA" id="ARBA00022737"/>
    </source>
</evidence>
<feature type="region of interest" description="Disordered" evidence="2">
    <location>
        <begin position="115"/>
        <end position="138"/>
    </location>
</feature>
<feature type="compositionally biased region" description="Basic and acidic residues" evidence="2">
    <location>
        <begin position="207"/>
        <end position="231"/>
    </location>
</feature>
<dbReference type="STRING" id="1036808.A0A0C2ZMG4"/>
<dbReference type="PROSITE" id="PS50020">
    <property type="entry name" value="WW_DOMAIN_2"/>
    <property type="match status" value="2"/>
</dbReference>
<sequence>MATHGLPPLPPGWSEHVGPAGQPYYYHAASQQSTYVRPFPAFTPPQPVAEATVKKKKEKPLVKAPIPGTEWLRVKTTEGNTFYTHKGRKESVWIMPEEIREAVEALDRSEEHAMEQAQLQQGGADDTMTKYPQQEENTEVKVAKEVELGLKRKADEPVPLEEVVITKKIRKEDEEDDDEEAEGEDASEEEEWQREAAAQLAAEAEEERARQEEEARAATENEEVESKKLSDKPQFNVPDRVNLSLEEAKALFKTLLREKDVNPLHPWDTSLPLFVSDPRYVLLPSVSARREAFDEYCRDRAREIRQQNVKKETADADPRKEFDRLLTEQIESTRTAWAEFRRAWKKDRRFYGWGRDDREREKRFKEFLKELGERKRAAAEKAESDFFSLLRESGLAQSGLPWKDVKRKLSHDQRYDAVGSSSLREELFNTFLKARVSSSKDDEVTMSQNPVATLKAANPNGETGPQRKRLERKERALKEREEKVRAQRGRMEAEIGRSRVDLNQEEGEREFRTLLTDAVRDPQLTWDAALPELRTDPRFTHSPLSADRQLRIFHSHMNQLRLKHLDNLHSLFEAHTLTLATDFSALPVESLTRSLPTTKLGFGVDSLKKEFEKWQREGTSVARKAFDDMLTENAFVEFWGRLSKLGGEGVDGGVKAEELDGDEGEGFGGKVDMKALAKNVDLSDIVKVLKNDKRYIVFDHVPEQRERWIRDYLADLPPPKLSFHV</sequence>
<protein>
    <recommendedName>
        <fullName evidence="7">WW domain-containing protein</fullName>
    </recommendedName>
</protein>
<feature type="domain" description="FF" evidence="4">
    <location>
        <begin position="376"/>
        <end position="434"/>
    </location>
</feature>
<dbReference type="HOGENOM" id="CLU_013872_0_0_1"/>
<dbReference type="GO" id="GO:0005634">
    <property type="term" value="C:nucleus"/>
    <property type="evidence" value="ECO:0007669"/>
    <property type="project" value="TreeGrafter"/>
</dbReference>
<accession>A0A0C2ZMG4</accession>
<dbReference type="GO" id="GO:0003712">
    <property type="term" value="F:transcription coregulator activity"/>
    <property type="evidence" value="ECO:0007669"/>
    <property type="project" value="TreeGrafter"/>
</dbReference>
<dbReference type="OrthoDB" id="410044at2759"/>
<reference evidence="5 6" key="1">
    <citation type="submission" date="2014-04" db="EMBL/GenBank/DDBJ databases">
        <authorList>
            <consortium name="DOE Joint Genome Institute"/>
            <person name="Kuo A."/>
            <person name="Kohler A."/>
            <person name="Nagy L.G."/>
            <person name="Floudas D."/>
            <person name="Copeland A."/>
            <person name="Barry K.W."/>
            <person name="Cichocki N."/>
            <person name="Veneault-Fourrey C."/>
            <person name="LaButti K."/>
            <person name="Lindquist E.A."/>
            <person name="Lipzen A."/>
            <person name="Lundell T."/>
            <person name="Morin E."/>
            <person name="Murat C."/>
            <person name="Sun H."/>
            <person name="Tunlid A."/>
            <person name="Henrissat B."/>
            <person name="Grigoriev I.V."/>
            <person name="Hibbett D.S."/>
            <person name="Martin F."/>
            <person name="Nordberg H.P."/>
            <person name="Cantor M.N."/>
            <person name="Hua S.X."/>
        </authorList>
    </citation>
    <scope>NUCLEOTIDE SEQUENCE [LARGE SCALE GENOMIC DNA]</scope>
    <source>
        <strain evidence="5 6">Foug A</strain>
    </source>
</reference>
<dbReference type="InterPro" id="IPR036517">
    <property type="entry name" value="FF_domain_sf"/>
</dbReference>
<dbReference type="Gene3D" id="2.20.70.10">
    <property type="match status" value="2"/>
</dbReference>
<dbReference type="InParanoid" id="A0A0C2ZMG4"/>
<feature type="domain" description="WW" evidence="3">
    <location>
        <begin position="71"/>
        <end position="98"/>
    </location>
</feature>
<dbReference type="InterPro" id="IPR002713">
    <property type="entry name" value="FF_domain"/>
</dbReference>
<dbReference type="PROSITE" id="PS01159">
    <property type="entry name" value="WW_DOMAIN_1"/>
    <property type="match status" value="1"/>
</dbReference>
<name>A0A0C2ZMG4_9AGAM</name>
<dbReference type="AlphaFoldDB" id="A0A0C2ZMG4"/>
<evidence type="ECO:0000259" key="4">
    <source>
        <dbReference type="PROSITE" id="PS51676"/>
    </source>
</evidence>
<dbReference type="Gene3D" id="1.10.10.440">
    <property type="entry name" value="FF domain"/>
    <property type="match status" value="5"/>
</dbReference>
<dbReference type="GO" id="GO:0070063">
    <property type="term" value="F:RNA polymerase binding"/>
    <property type="evidence" value="ECO:0007669"/>
    <property type="project" value="InterPro"/>
</dbReference>